<organism evidence="1 2">
    <name type="scientific">Colletotrichum cuscutae</name>
    <dbReference type="NCBI Taxonomy" id="1209917"/>
    <lineage>
        <taxon>Eukaryota</taxon>
        <taxon>Fungi</taxon>
        <taxon>Dikarya</taxon>
        <taxon>Ascomycota</taxon>
        <taxon>Pezizomycotina</taxon>
        <taxon>Sordariomycetes</taxon>
        <taxon>Hypocreomycetidae</taxon>
        <taxon>Glomerellales</taxon>
        <taxon>Glomerellaceae</taxon>
        <taxon>Colletotrichum</taxon>
        <taxon>Colletotrichum acutatum species complex</taxon>
    </lineage>
</organism>
<protein>
    <submittedName>
        <fullName evidence="1">Uncharacterized protein</fullName>
    </submittedName>
</protein>
<evidence type="ECO:0000313" key="2">
    <source>
        <dbReference type="Proteomes" id="UP001239213"/>
    </source>
</evidence>
<sequence length="77" mass="8659">MGTLDHPLMIESVPEIAWILRDKYPRLWALITSLIPHTTMDGEQAHLHGAFAPMITVCHPMRPLPPATFVYNVGLEV</sequence>
<name>A0AAI9VGJ8_9PEZI</name>
<comment type="caution">
    <text evidence="1">The sequence shown here is derived from an EMBL/GenBank/DDBJ whole genome shotgun (WGS) entry which is preliminary data.</text>
</comment>
<dbReference type="Proteomes" id="UP001239213">
    <property type="component" value="Unassembled WGS sequence"/>
</dbReference>
<dbReference type="EMBL" id="MPDP01000087">
    <property type="protein sequence ID" value="KAK1483415.1"/>
    <property type="molecule type" value="Genomic_DNA"/>
</dbReference>
<gene>
    <name evidence="1" type="ORF">CCUS01_15772</name>
</gene>
<dbReference type="AlphaFoldDB" id="A0AAI9VGJ8"/>
<proteinExistence type="predicted"/>
<evidence type="ECO:0000313" key="1">
    <source>
        <dbReference type="EMBL" id="KAK1483415.1"/>
    </source>
</evidence>
<reference evidence="1" key="1">
    <citation type="submission" date="2016-11" db="EMBL/GenBank/DDBJ databases">
        <title>The genome sequence of Colletotrichum cuscutae.</title>
        <authorList>
            <person name="Baroncelli R."/>
        </authorList>
    </citation>
    <scope>NUCLEOTIDE SEQUENCE</scope>
    <source>
        <strain evidence="1">IMI 304802</strain>
    </source>
</reference>
<keyword evidence="2" id="KW-1185">Reference proteome</keyword>
<accession>A0AAI9VGJ8</accession>